<feature type="coiled-coil region" evidence="1">
    <location>
        <begin position="64"/>
        <end position="91"/>
    </location>
</feature>
<sequence length="365" mass="41335">MTESTQTKTQGRPKKTSLEIAAKELSDSRTAYLEAKAAIDFELDLDNCETKEESESILNLFNARTKLAVEVDNLSAQIRALKAELKAISNKKSAKTLDIKAKIKSLTERKEGLSQDLADLPPVGMSLDDWDEFQEAQKDLKRKPGKSPLPIELVFYRAKQRLGAAQKEYRKEEKAAGIPPRNFEEVIKEEISNRKLSGGPARKLDNLGKLDKDLLLLLRKQEEIVHTINNPVEEPERANKQGRKKTPLSQKLKQVESQIKETRDAIARAETAMDPLKLIDVQIRRIQVAQRILRKKAKDIGYADISDLPRSHEISIEFNKSEANILDLKRAKLDYEVEAKSSDAKANLMNKIQGIKVTYEEKKII</sequence>
<proteinExistence type="predicted"/>
<evidence type="ECO:0000313" key="2">
    <source>
        <dbReference type="EMBL" id="KAA1254666.1"/>
    </source>
</evidence>
<reference evidence="2 3" key="1">
    <citation type="submission" date="2019-09" db="EMBL/GenBank/DDBJ databases">
        <authorList>
            <person name="Kritzky A."/>
            <person name="Schelkanova E.Y."/>
            <person name="Alkhova Z.V."/>
            <person name="Smirnova N.I."/>
        </authorList>
    </citation>
    <scope>NUCLEOTIDE SEQUENCE [LARGE SCALE GENOMIC DNA]</scope>
    <source>
        <strain evidence="2 3">M1526</strain>
    </source>
</reference>
<protein>
    <submittedName>
        <fullName evidence="2">Uncharacterized protein</fullName>
    </submittedName>
</protein>
<organism evidence="2 3">
    <name type="scientific">Vibrio cholerae</name>
    <dbReference type="NCBI Taxonomy" id="666"/>
    <lineage>
        <taxon>Bacteria</taxon>
        <taxon>Pseudomonadati</taxon>
        <taxon>Pseudomonadota</taxon>
        <taxon>Gammaproteobacteria</taxon>
        <taxon>Vibrionales</taxon>
        <taxon>Vibrionaceae</taxon>
        <taxon>Vibrio</taxon>
    </lineage>
</organism>
<dbReference type="EMBL" id="VUAA01000010">
    <property type="protein sequence ID" value="KAA1254666.1"/>
    <property type="molecule type" value="Genomic_DNA"/>
</dbReference>
<accession>A0A5Q6PIJ2</accession>
<evidence type="ECO:0000313" key="3">
    <source>
        <dbReference type="Proteomes" id="UP000323225"/>
    </source>
</evidence>
<name>A0A5Q6PIJ2_VIBCL</name>
<dbReference type="Proteomes" id="UP000323225">
    <property type="component" value="Unassembled WGS sequence"/>
</dbReference>
<gene>
    <name evidence="2" type="ORF">F0M16_10390</name>
</gene>
<comment type="caution">
    <text evidence="2">The sequence shown here is derived from an EMBL/GenBank/DDBJ whole genome shotgun (WGS) entry which is preliminary data.</text>
</comment>
<evidence type="ECO:0000256" key="1">
    <source>
        <dbReference type="SAM" id="Coils"/>
    </source>
</evidence>
<dbReference type="AlphaFoldDB" id="A0A5Q6PIJ2"/>
<keyword evidence="1" id="KW-0175">Coiled coil</keyword>